<dbReference type="Proteomes" id="UP000064893">
    <property type="component" value="Chromosome"/>
</dbReference>
<organism evidence="1 2">
    <name type="scientific">Salinivirga cyanobacteriivorans</name>
    <dbReference type="NCBI Taxonomy" id="1307839"/>
    <lineage>
        <taxon>Bacteria</taxon>
        <taxon>Pseudomonadati</taxon>
        <taxon>Bacteroidota</taxon>
        <taxon>Bacteroidia</taxon>
        <taxon>Bacteroidales</taxon>
        <taxon>Salinivirgaceae</taxon>
        <taxon>Salinivirga</taxon>
    </lineage>
</organism>
<gene>
    <name evidence="1" type="ORF">L21SP5_02084</name>
</gene>
<keyword evidence="2" id="KW-1185">Reference proteome</keyword>
<reference evidence="1 2" key="1">
    <citation type="submission" date="2015-11" db="EMBL/GenBank/DDBJ databases">
        <title>Description and complete genome sequence of a novel strain predominating in hypersaline microbial mats and representing a new family of the Bacteriodetes phylum.</title>
        <authorList>
            <person name="Spring S."/>
            <person name="Bunk B."/>
            <person name="Sproer C."/>
            <person name="Klenk H.-P."/>
        </authorList>
    </citation>
    <scope>NUCLEOTIDE SEQUENCE [LARGE SCALE GENOMIC DNA]</scope>
    <source>
        <strain evidence="1 2">L21-Spi-D4</strain>
    </source>
</reference>
<evidence type="ECO:0000313" key="2">
    <source>
        <dbReference type="Proteomes" id="UP000064893"/>
    </source>
</evidence>
<accession>A0A0S2I000</accession>
<sequence length="164" mass="18963">MNIIMAATFFLIIGATLTMKLWLIKVPLVVMGIALITSRDRLAIDFENRRIMKYALILGYRWGKWLSVDQAKYISLVRIRMHRNENFISITRHSTTAMVKANLIFSKKHYLTLFREKGVNALEMVKTIALGFDLKVLDMTGKGKQWIEPNILHGSFDGTETKWE</sequence>
<dbReference type="KEGG" id="blq:L21SP5_02084"/>
<proteinExistence type="predicted"/>
<protein>
    <submittedName>
        <fullName evidence="1">Uncharacterized protein</fullName>
    </submittedName>
</protein>
<evidence type="ECO:0000313" key="1">
    <source>
        <dbReference type="EMBL" id="ALO15721.1"/>
    </source>
</evidence>
<dbReference type="EMBL" id="CP013118">
    <property type="protein sequence ID" value="ALO15721.1"/>
    <property type="molecule type" value="Genomic_DNA"/>
</dbReference>
<dbReference type="AlphaFoldDB" id="A0A0S2I000"/>
<name>A0A0S2I000_9BACT</name>